<dbReference type="GO" id="GO:0005789">
    <property type="term" value="C:endoplasmic reticulum membrane"/>
    <property type="evidence" value="ECO:0007669"/>
    <property type="project" value="UniProtKB-SubCell"/>
</dbReference>
<comment type="pathway">
    <text evidence="6">Phospholipid metabolism; phosphatidylethanolamine biosynthesis; phosphatidylethanolamine from CDP-diacylglycerol: step 1/2.</text>
</comment>
<keyword evidence="6" id="KW-0444">Lipid biosynthesis</keyword>
<keyword evidence="6" id="KW-1208">Phospholipid metabolism</keyword>
<proteinExistence type="inferred from homology"/>
<comment type="pathway">
    <text evidence="2">Glycan metabolism.</text>
</comment>
<evidence type="ECO:0000313" key="9">
    <source>
        <dbReference type="Proteomes" id="UP001055439"/>
    </source>
</evidence>
<sequence length="746" mass="84296">MEANGIGKTARRCHISPEDSDVNSVGDFGELDPWTAWAYKPRTISLLLIGTCILVWASGALDPERSASNDIVTSVKRGVWAMIAVFLTYFLMQAPSTVLIRPHPAIWRLVHGMAVVYLVALTFLLFQNRDNARQFMKYLHPDLGVELPERSYGADCRIYVPENPKSRFINVYFQITVGIWAGMHTVRYFDGKTYEWVGISRQPNIIGKVKRTLSQFTPARWDKDEWHPLLGPWRLVLWWLIAIPTIREYNTYLQDRERERESGRRMKPLRTPPRVEPRRPGNALIVAAMLLSLCILSLIKARYCPSPYAEAQSPTEVDHVEVSKIVTEKSGKAAALPGVEDDEGNAVAPPKIVADEAVSNLSRPLCSETSKRSNVCEAEGGIRLQGSSRTIFLHPSLADRDWKIKPYCRKHDPPAMKKVNEWTMKPFPSDEAPPRCTAKYRVPALVFSIGGFTDNLFHDFTDVIVPLFISSYRFHGEVQFVVADIKPSWVSRFILILRQLSNYDIIDADNDDRGAVRCFPRVIVGLSFHKELGVDPSKTATGYSIVEFKEMLRKAYGLKRPTVERWGARRKAGLLLISRNKTRVFLNEKGIADMAASLGFDVRVTEPTNKTDVGEFARLVNSADVMMGVHGAGLTNMVFLPAGAVLIQVVPMGAPGWLPRDTFEQPSRDMQLKYLDYHIEGDESTLSEQYPKDHPVLKDPSSIHKQGWYALSEVYLENQNVRPQLDRLKNTLLEALRLLPHNSKDA</sequence>
<dbReference type="PANTHER" id="PTHR20961:SF100">
    <property type="entry name" value="OS02G0331200 PROTEIN"/>
    <property type="match status" value="1"/>
</dbReference>
<accession>A0A9E7G817</accession>
<dbReference type="AlphaFoldDB" id="A0A9E7G817"/>
<dbReference type="GO" id="GO:0016763">
    <property type="term" value="F:pentosyltransferase activity"/>
    <property type="evidence" value="ECO:0007669"/>
    <property type="project" value="UniProtKB-ARBA"/>
</dbReference>
<keyword evidence="3" id="KW-0328">Glycosyltransferase</keyword>
<keyword evidence="4 6" id="KW-0808">Transferase</keyword>
<evidence type="ECO:0000259" key="7">
    <source>
        <dbReference type="Pfam" id="PF04577"/>
    </source>
</evidence>
<dbReference type="EMBL" id="CP097508">
    <property type="protein sequence ID" value="URE10199.1"/>
    <property type="molecule type" value="Genomic_DNA"/>
</dbReference>
<comment type="similarity">
    <text evidence="6">Belongs to the CDP-alcohol phosphatidyltransferase class-I family.</text>
</comment>
<comment type="caution">
    <text evidence="6">Lacks conserved residue(s) required for the propagation of feature annotation.</text>
</comment>
<feature type="domain" description="Glycosyltransferase 61 catalytic" evidence="7">
    <location>
        <begin position="539"/>
        <end position="647"/>
    </location>
</feature>
<evidence type="ECO:0000256" key="2">
    <source>
        <dbReference type="ARBA" id="ARBA00004881"/>
    </source>
</evidence>
<dbReference type="PANTHER" id="PTHR20961">
    <property type="entry name" value="GLYCOSYLTRANSFERASE"/>
    <property type="match status" value="1"/>
</dbReference>
<evidence type="ECO:0000256" key="4">
    <source>
        <dbReference type="ARBA" id="ARBA00022679"/>
    </source>
</evidence>
<comment type="subcellular location">
    <subcellularLocation>
        <location evidence="6">Endoplasmic reticulum membrane</location>
        <topology evidence="6">Multi-pass membrane protein</topology>
    </subcellularLocation>
    <subcellularLocation>
        <location evidence="1">Golgi apparatus membrane</location>
        <topology evidence="1">Single-pass type II membrane protein</topology>
    </subcellularLocation>
</comment>
<keyword evidence="9" id="KW-1185">Reference proteome</keyword>
<dbReference type="GO" id="GO:0000139">
    <property type="term" value="C:Golgi membrane"/>
    <property type="evidence" value="ECO:0007669"/>
    <property type="project" value="UniProtKB-SubCell"/>
</dbReference>
<keyword evidence="6" id="KW-0443">Lipid metabolism</keyword>
<evidence type="ECO:0000256" key="3">
    <source>
        <dbReference type="ARBA" id="ARBA00022676"/>
    </source>
</evidence>
<keyword evidence="6" id="KW-1133">Transmembrane helix</keyword>
<keyword evidence="5" id="KW-0325">Glycoprotein</keyword>
<protein>
    <recommendedName>
        <fullName evidence="6">CDP-diacylglycerol--serine O-phosphatidyltransferase</fullName>
        <ecNumber evidence="6">2.7.8.8</ecNumber>
    </recommendedName>
    <alternativeName>
        <fullName evidence="6">Phosphatidylserine synthase</fullName>
    </alternativeName>
</protein>
<keyword evidence="6" id="KW-0594">Phospholipid biosynthesis</keyword>
<comment type="catalytic activity">
    <reaction evidence="6">
        <text>a CDP-1,2-diacyl-sn-glycerol + L-serine = a 1,2-diacyl-sn-glycero-3-phospho-L-serine + CMP + H(+)</text>
        <dbReference type="Rhea" id="RHEA:16913"/>
        <dbReference type="ChEBI" id="CHEBI:15378"/>
        <dbReference type="ChEBI" id="CHEBI:33384"/>
        <dbReference type="ChEBI" id="CHEBI:57262"/>
        <dbReference type="ChEBI" id="CHEBI:58332"/>
        <dbReference type="ChEBI" id="CHEBI:60377"/>
        <dbReference type="EC" id="2.7.8.8"/>
    </reaction>
</comment>
<keyword evidence="6" id="KW-0812">Transmembrane</keyword>
<evidence type="ECO:0000313" key="8">
    <source>
        <dbReference type="EMBL" id="URE10199.1"/>
    </source>
</evidence>
<dbReference type="Pfam" id="PF04577">
    <property type="entry name" value="Glyco_transf_61"/>
    <property type="match status" value="1"/>
</dbReference>
<comment type="function">
    <text evidence="6">Catalyzes a base-exchange reaction in which the polar head group of phosphatidylethanolamine (PE) is replaced by L-serine.</text>
</comment>
<dbReference type="OrthoDB" id="529273at2759"/>
<gene>
    <name evidence="8" type="ORF">MUK42_23622</name>
</gene>
<name>A0A9E7G817_9LILI</name>
<organism evidence="8 9">
    <name type="scientific">Musa troglodytarum</name>
    <name type="common">fe'i banana</name>
    <dbReference type="NCBI Taxonomy" id="320322"/>
    <lineage>
        <taxon>Eukaryota</taxon>
        <taxon>Viridiplantae</taxon>
        <taxon>Streptophyta</taxon>
        <taxon>Embryophyta</taxon>
        <taxon>Tracheophyta</taxon>
        <taxon>Spermatophyta</taxon>
        <taxon>Magnoliopsida</taxon>
        <taxon>Liliopsida</taxon>
        <taxon>Zingiberales</taxon>
        <taxon>Musaceae</taxon>
        <taxon>Musa</taxon>
    </lineage>
</organism>
<keyword evidence="6" id="KW-0256">Endoplasmic reticulum</keyword>
<dbReference type="Proteomes" id="UP001055439">
    <property type="component" value="Chromosome 6"/>
</dbReference>
<feature type="transmembrane region" description="Helical" evidence="6">
    <location>
        <begin position="43"/>
        <end position="61"/>
    </location>
</feature>
<evidence type="ECO:0000256" key="5">
    <source>
        <dbReference type="ARBA" id="ARBA00023180"/>
    </source>
</evidence>
<reference evidence="8" key="1">
    <citation type="submission" date="2022-05" db="EMBL/GenBank/DDBJ databases">
        <title>The Musa troglodytarum L. genome provides insights into the mechanism of non-climacteric behaviour and enrichment of carotenoids.</title>
        <authorList>
            <person name="Wang J."/>
        </authorList>
    </citation>
    <scope>NUCLEOTIDE SEQUENCE</scope>
    <source>
        <tissue evidence="8">Leaf</tissue>
    </source>
</reference>
<dbReference type="InterPro" id="IPR007657">
    <property type="entry name" value="Glycosyltransferase_61"/>
</dbReference>
<dbReference type="GO" id="GO:0006659">
    <property type="term" value="P:phosphatidylserine biosynthetic process"/>
    <property type="evidence" value="ECO:0007669"/>
    <property type="project" value="UniProtKB-UniRule"/>
</dbReference>
<dbReference type="GO" id="GO:0106245">
    <property type="term" value="F:L-serine-phosphatidylethanolamine phosphatidyltransferase activity"/>
    <property type="evidence" value="ECO:0007669"/>
    <property type="project" value="InterPro"/>
</dbReference>
<feature type="transmembrane region" description="Helical" evidence="6">
    <location>
        <begin position="81"/>
        <end position="100"/>
    </location>
</feature>
<dbReference type="InterPro" id="IPR049625">
    <property type="entry name" value="Glyco_transf_61_cat"/>
</dbReference>
<dbReference type="EC" id="2.7.8.8" evidence="6"/>
<evidence type="ECO:0000256" key="6">
    <source>
        <dbReference type="RuleBase" id="RU368094"/>
    </source>
</evidence>
<dbReference type="InterPro" id="IPR004277">
    <property type="entry name" value="PSS"/>
</dbReference>
<dbReference type="Pfam" id="PF03034">
    <property type="entry name" value="PSS"/>
    <property type="match status" value="2"/>
</dbReference>
<keyword evidence="6" id="KW-0472">Membrane</keyword>
<evidence type="ECO:0000256" key="1">
    <source>
        <dbReference type="ARBA" id="ARBA00004323"/>
    </source>
</evidence>
<dbReference type="GO" id="GO:0003882">
    <property type="term" value="F:CDP-diacylglycerol-serine O-phosphatidyltransferase activity"/>
    <property type="evidence" value="ECO:0007669"/>
    <property type="project" value="UniProtKB-UniRule"/>
</dbReference>
<feature type="transmembrane region" description="Helical" evidence="6">
    <location>
        <begin position="106"/>
        <end position="126"/>
    </location>
</feature>